<gene>
    <name evidence="1" type="ORF">ERS852533_02761</name>
</gene>
<dbReference type="GO" id="GO:0003677">
    <property type="term" value="F:DNA binding"/>
    <property type="evidence" value="ECO:0007669"/>
    <property type="project" value="InterPro"/>
</dbReference>
<dbReference type="RefSeq" id="WP_055056625.1">
    <property type="nucleotide sequence ID" value="NZ_CZBA01000018.1"/>
</dbReference>
<evidence type="ECO:0000313" key="2">
    <source>
        <dbReference type="Proteomes" id="UP000095413"/>
    </source>
</evidence>
<protein>
    <submittedName>
        <fullName evidence="1">Uncharacterized protein</fullName>
    </submittedName>
</protein>
<dbReference type="EMBL" id="CZBA01000018">
    <property type="protein sequence ID" value="CUP84569.1"/>
    <property type="molecule type" value="Genomic_DNA"/>
</dbReference>
<proteinExistence type="predicted"/>
<dbReference type="Gene3D" id="3.40.50.1390">
    <property type="entry name" value="Resolvase, N-terminal catalytic domain"/>
    <property type="match status" value="1"/>
</dbReference>
<dbReference type="OrthoDB" id="2084871at2"/>
<dbReference type="InterPro" id="IPR036162">
    <property type="entry name" value="Resolvase-like_N_sf"/>
</dbReference>
<dbReference type="Proteomes" id="UP000095413">
    <property type="component" value="Unassembled WGS sequence"/>
</dbReference>
<evidence type="ECO:0000313" key="1">
    <source>
        <dbReference type="EMBL" id="CUP84569.1"/>
    </source>
</evidence>
<name>A0A174RQF1_9FIRM</name>
<dbReference type="AlphaFoldDB" id="A0A174RQF1"/>
<dbReference type="GO" id="GO:0000150">
    <property type="term" value="F:DNA strand exchange activity"/>
    <property type="evidence" value="ECO:0007669"/>
    <property type="project" value="InterPro"/>
</dbReference>
<dbReference type="SUPFAM" id="SSF53041">
    <property type="entry name" value="Resolvase-like"/>
    <property type="match status" value="1"/>
</dbReference>
<accession>A0A174RQF1</accession>
<sequence>MSFNYRVAGYVKLAKLWEKNKEAALSYHKRYYKEKCDKIPGWILQGVYVDITGQKLIYKRPQMLHLLKACRNGEVDCIAAQTKAYLAANSEEFCYLLKFLSEMPGLIELVTEDEKYHINTIMNPEQQKEALEKMADDYVKLDEAKYKKWKEKILQGIQEL</sequence>
<organism evidence="1 2">
    <name type="scientific">Blautia obeum</name>
    <dbReference type="NCBI Taxonomy" id="40520"/>
    <lineage>
        <taxon>Bacteria</taxon>
        <taxon>Bacillati</taxon>
        <taxon>Bacillota</taxon>
        <taxon>Clostridia</taxon>
        <taxon>Lachnospirales</taxon>
        <taxon>Lachnospiraceae</taxon>
        <taxon>Blautia</taxon>
    </lineage>
</organism>
<dbReference type="GeneID" id="96229482"/>
<reference evidence="1 2" key="1">
    <citation type="submission" date="2015-09" db="EMBL/GenBank/DDBJ databases">
        <authorList>
            <consortium name="Pathogen Informatics"/>
        </authorList>
    </citation>
    <scope>NUCLEOTIDE SEQUENCE [LARGE SCALE GENOMIC DNA]</scope>
    <source>
        <strain evidence="1 2">2789STDY5834921</strain>
    </source>
</reference>